<evidence type="ECO:0000313" key="2">
    <source>
        <dbReference type="Proteomes" id="UP000001050"/>
    </source>
</evidence>
<sequence length="128" mass="13584">MTSRGVPSMIKWVLSNLKSVAAIAVALLMLANFGYSILAAKKITGLQNEIKAIEEKATANAKAVETLQSVRASDAKAIKAIQEGQTIISGKLSRTISGLGRVSDETKQILDSPMPADVRGLFDNSPEN</sequence>
<evidence type="ECO:0000313" key="1">
    <source>
        <dbReference type="EMBL" id="AAR99767.1"/>
    </source>
</evidence>
<dbReference type="EMBL" id="AY441783">
    <property type="protein sequence ID" value="AAR99767.1"/>
    <property type="molecule type" value="Genomic_DNA"/>
</dbReference>
<reference evidence="1 2" key="1">
    <citation type="journal article" date="2004" name="Appl. Environ. Microbiol.">
        <title>Characterization of coliphage PR772 and evaluation of its use for virus filter performance testing.</title>
        <authorList>
            <person name="Lute S."/>
            <person name="Aranha H."/>
            <person name="Tremblay D."/>
            <person name="Liang D."/>
            <person name="Ackermann H.W."/>
            <person name="Chu B."/>
            <person name="Moineau S."/>
            <person name="Brorson K."/>
        </authorList>
    </citation>
    <scope>NUCLEOTIDE SEQUENCE</scope>
</reference>
<accession>Q6EDV7</accession>
<protein>
    <submittedName>
        <fullName evidence="1">ORFu</fullName>
    </submittedName>
</protein>
<proteinExistence type="predicted"/>
<name>Q6EDV7_9VIRU</name>
<dbReference type="Proteomes" id="UP000001050">
    <property type="component" value="Segment"/>
</dbReference>
<organism evidence="2">
    <name type="scientific">Enterobacteria phage PR772</name>
    <dbReference type="NCBI Taxonomy" id="261665"/>
    <lineage>
        <taxon>Viruses</taxon>
        <taxon>Varidnaviria</taxon>
        <taxon>Bamfordvirae</taxon>
        <taxon>Preplasmiviricota</taxon>
        <taxon>Prepoliviricotina</taxon>
        <taxon>Tectiliviricetes</taxon>
        <taxon>Kalamavirales</taxon>
        <taxon>Tectiviridae</taxon>
        <taxon>Alphatectivirus</taxon>
        <taxon>Alphatectivirus PRD1</taxon>
    </lineage>
</organism>